<evidence type="ECO:0000313" key="2">
    <source>
        <dbReference type="EMBL" id="CAF1017054.1"/>
    </source>
</evidence>
<proteinExistence type="predicted"/>
<dbReference type="EMBL" id="CAJNRE010008865">
    <property type="protein sequence ID" value="CAF2077130.1"/>
    <property type="molecule type" value="Genomic_DNA"/>
</dbReference>
<dbReference type="Proteomes" id="UP000663834">
    <property type="component" value="Unassembled WGS sequence"/>
</dbReference>
<name>A0A816H0Q6_9BILA</name>
<dbReference type="Proteomes" id="UP000663824">
    <property type="component" value="Unassembled WGS sequence"/>
</dbReference>
<evidence type="ECO:0000256" key="1">
    <source>
        <dbReference type="SAM" id="SignalP"/>
    </source>
</evidence>
<dbReference type="EMBL" id="CAJOBI010336683">
    <property type="protein sequence ID" value="CAF5206911.1"/>
    <property type="molecule type" value="Genomic_DNA"/>
</dbReference>
<gene>
    <name evidence="2" type="ORF">CJN711_LOCUS3119</name>
    <name evidence="3" type="ORF">KQP761_LOCUS36982</name>
    <name evidence="4" type="ORF">MBJ925_LOCUS17825</name>
    <name evidence="5" type="ORF">SMN809_LOCUS77178</name>
</gene>
<comment type="caution">
    <text evidence="3">The sequence shown here is derived from an EMBL/GenBank/DDBJ whole genome shotgun (WGS) entry which is preliminary data.</text>
</comment>
<protein>
    <submittedName>
        <fullName evidence="3">Uncharacterized protein</fullName>
    </submittedName>
</protein>
<dbReference type="Proteomes" id="UP000676336">
    <property type="component" value="Unassembled WGS sequence"/>
</dbReference>
<evidence type="ECO:0000313" key="4">
    <source>
        <dbReference type="EMBL" id="CAF2077130.1"/>
    </source>
</evidence>
<evidence type="ECO:0000313" key="5">
    <source>
        <dbReference type="EMBL" id="CAF5206911.1"/>
    </source>
</evidence>
<dbReference type="EMBL" id="CAJNOW010020970">
    <property type="protein sequence ID" value="CAF1682118.1"/>
    <property type="molecule type" value="Genomic_DNA"/>
</dbReference>
<keyword evidence="1" id="KW-0732">Signal</keyword>
<dbReference type="OrthoDB" id="9977945at2759"/>
<evidence type="ECO:0000313" key="3">
    <source>
        <dbReference type="EMBL" id="CAF1682118.1"/>
    </source>
</evidence>
<dbReference type="EMBL" id="CAJNOV010000304">
    <property type="protein sequence ID" value="CAF1017054.1"/>
    <property type="molecule type" value="Genomic_DNA"/>
</dbReference>
<organism evidence="3 6">
    <name type="scientific">Rotaria magnacalcarata</name>
    <dbReference type="NCBI Taxonomy" id="392030"/>
    <lineage>
        <taxon>Eukaryota</taxon>
        <taxon>Metazoa</taxon>
        <taxon>Spiralia</taxon>
        <taxon>Gnathifera</taxon>
        <taxon>Rotifera</taxon>
        <taxon>Eurotatoria</taxon>
        <taxon>Bdelloidea</taxon>
        <taxon>Philodinida</taxon>
        <taxon>Philodinidae</taxon>
        <taxon>Rotaria</taxon>
    </lineage>
</organism>
<accession>A0A816H0Q6</accession>
<dbReference type="AlphaFoldDB" id="A0A816H0Q6"/>
<feature type="chain" id="PRO_5036412905" evidence="1">
    <location>
        <begin position="19"/>
        <end position="123"/>
    </location>
</feature>
<evidence type="ECO:0000313" key="6">
    <source>
        <dbReference type="Proteomes" id="UP000663834"/>
    </source>
</evidence>
<feature type="signal peptide" evidence="1">
    <location>
        <begin position="1"/>
        <end position="18"/>
    </location>
</feature>
<sequence>MRSFFIALLFLLIVSYWAHIFLSRETNTNEIPAVFIDNSPINAGICECRCCVLSGTMCETIIRYSVSFKQDFKCDLCTTEFCALNVNETEQCDWMQTMKADCHQYEPRQKSSSSYVNVRPILQ</sequence>
<reference evidence="3" key="1">
    <citation type="submission" date="2021-02" db="EMBL/GenBank/DDBJ databases">
        <authorList>
            <person name="Nowell W R."/>
        </authorList>
    </citation>
    <scope>NUCLEOTIDE SEQUENCE</scope>
</reference>
<dbReference type="Proteomes" id="UP000663855">
    <property type="component" value="Unassembled WGS sequence"/>
</dbReference>